<sequence>MKDDAAQAAERAVVDLTYLHTPVWVVNNVAGAYLISVLEHVYGNTSKVDLPQPPNNIKYSYLQDDVKMAVRTATEGSRLTHPRVFVTIGRSAADVASADRNFFLKAMVGVGITGIVCFVVAMLVRYFDCLKVGRRRIWAGRRSADYSPEGTVTWAHSNGHVFRSRSRRARHADAHGHRRNSNRRVLQQSELDQMPLRLITHRDLLPPNAQTPPDTLKKPRVALLRGNMSCPHLPQLPASSLELNRVHSAQINETLSKDPRVTSWDDDDLNECAICLDEIREGDVVRDLPCPHTFHSRCIDRWLLFQSSVCPLCKRDTLIEPPVVGHLA</sequence>
<dbReference type="Proteomes" id="UP001150603">
    <property type="component" value="Unassembled WGS sequence"/>
</dbReference>
<dbReference type="EMBL" id="JANBPW010000544">
    <property type="protein sequence ID" value="KAJ1949109.1"/>
    <property type="molecule type" value="Genomic_DNA"/>
</dbReference>
<name>A0ACC1JEM9_9FUNG</name>
<protein>
    <submittedName>
        <fullName evidence="1">Uncharacterized protein</fullName>
    </submittedName>
</protein>
<comment type="caution">
    <text evidence="1">The sequence shown here is derived from an EMBL/GenBank/DDBJ whole genome shotgun (WGS) entry which is preliminary data.</text>
</comment>
<organism evidence="1 2">
    <name type="scientific">Linderina macrospora</name>
    <dbReference type="NCBI Taxonomy" id="4868"/>
    <lineage>
        <taxon>Eukaryota</taxon>
        <taxon>Fungi</taxon>
        <taxon>Fungi incertae sedis</taxon>
        <taxon>Zoopagomycota</taxon>
        <taxon>Kickxellomycotina</taxon>
        <taxon>Kickxellomycetes</taxon>
        <taxon>Kickxellales</taxon>
        <taxon>Kickxellaceae</taxon>
        <taxon>Linderina</taxon>
    </lineage>
</organism>
<accession>A0ACC1JEM9</accession>
<evidence type="ECO:0000313" key="1">
    <source>
        <dbReference type="EMBL" id="KAJ1949109.1"/>
    </source>
</evidence>
<keyword evidence="2" id="KW-1185">Reference proteome</keyword>
<reference evidence="1" key="1">
    <citation type="submission" date="2022-07" db="EMBL/GenBank/DDBJ databases">
        <title>Phylogenomic reconstructions and comparative analyses of Kickxellomycotina fungi.</title>
        <authorList>
            <person name="Reynolds N.K."/>
            <person name="Stajich J.E."/>
            <person name="Barry K."/>
            <person name="Grigoriev I.V."/>
            <person name="Crous P."/>
            <person name="Smith M.E."/>
        </authorList>
    </citation>
    <scope>NUCLEOTIDE SEQUENCE</scope>
    <source>
        <strain evidence="1">NRRL 5244</strain>
    </source>
</reference>
<evidence type="ECO:0000313" key="2">
    <source>
        <dbReference type="Proteomes" id="UP001150603"/>
    </source>
</evidence>
<proteinExistence type="predicted"/>
<gene>
    <name evidence="1" type="ORF">FBU59_001290</name>
</gene>